<dbReference type="AlphaFoldDB" id="A0A7M1WQQ3"/>
<evidence type="ECO:0000313" key="2">
    <source>
        <dbReference type="EMBL" id="QOS29484.1"/>
    </source>
</evidence>
<dbReference type="InterPro" id="IPR029044">
    <property type="entry name" value="Nucleotide-diphossugar_trans"/>
</dbReference>
<dbReference type="EC" id="2.4.1.305" evidence="2"/>
<proteinExistence type="predicted"/>
<evidence type="ECO:0000259" key="1">
    <source>
        <dbReference type="Pfam" id="PF00535"/>
    </source>
</evidence>
<dbReference type="Pfam" id="PF00535">
    <property type="entry name" value="Glycos_transf_2"/>
    <property type="match status" value="1"/>
</dbReference>
<dbReference type="InterPro" id="IPR001173">
    <property type="entry name" value="Glyco_trans_2-like"/>
</dbReference>
<name>A0A7M1WQQ3_VIBPH</name>
<sequence>MSHVCVLMAVYNGAKYLEEQIESILEQRDVDVDLYIRLDPSNDDSKSIIRRYEAQNHNVHLILASESSGSAGQNFFNLLLEVDFESYEFVAFADQDDIWFSDKLLRATDSIIREKVAAYSGDVIAWWDSGKERLIKKSSSQVQYDYLFESAGPGCTFVFTKELANALKRFLQSLGEGVKTLWLHDWFCYAFARNNGYEWFIDDRPMMKYRQHEANSVGANSGLSAFKARIVEVLSGSALEKVCLQASVLNMNSKLPIALINQRRFHSSLKLASYACQCRRKPSDKLLFAIVMVVHAFGQL</sequence>
<dbReference type="SUPFAM" id="SSF53448">
    <property type="entry name" value="Nucleotide-diphospho-sugar transferases"/>
    <property type="match status" value="1"/>
</dbReference>
<reference evidence="2" key="1">
    <citation type="submission" date="2020-08" db="EMBL/GenBank/DDBJ databases">
        <title>Genetic structure, function and evolution of capsule biosynthesis loci in Vibrio parahaemolyticus.</title>
        <authorList>
            <person name="Li L."/>
            <person name="Bian S."/>
        </authorList>
    </citation>
    <scope>NUCLEOTIDE SEQUENCE</scope>
    <source>
        <strain evidence="2">VP229</strain>
    </source>
</reference>
<dbReference type="InterPro" id="IPR050834">
    <property type="entry name" value="Glycosyltransf_2"/>
</dbReference>
<feature type="domain" description="Glycosyltransferase 2-like" evidence="1">
    <location>
        <begin position="5"/>
        <end position="124"/>
    </location>
</feature>
<keyword evidence="2" id="KW-0328">Glycosyltransferase</keyword>
<dbReference type="GO" id="GO:0016757">
    <property type="term" value="F:glycosyltransferase activity"/>
    <property type="evidence" value="ECO:0007669"/>
    <property type="project" value="UniProtKB-KW"/>
</dbReference>
<protein>
    <submittedName>
        <fullName evidence="2">UDP-Glc:alpha-D-GlcNAc-diphosphoundecaprenol beta-1,3-glucosyltransferase WfgD</fullName>
        <ecNumber evidence="2">2.4.1.305</ecNumber>
    </submittedName>
</protein>
<gene>
    <name evidence="2" type="primary">wfgD</name>
    <name evidence="2" type="ORF">VP229_00020</name>
</gene>
<dbReference type="Gene3D" id="3.90.550.10">
    <property type="entry name" value="Spore Coat Polysaccharide Biosynthesis Protein SpsA, Chain A"/>
    <property type="match status" value="1"/>
</dbReference>
<dbReference type="PANTHER" id="PTHR43685:SF2">
    <property type="entry name" value="GLYCOSYLTRANSFERASE 2-LIKE DOMAIN-CONTAINING PROTEIN"/>
    <property type="match status" value="1"/>
</dbReference>
<accession>A0A7M1WQQ3</accession>
<dbReference type="PANTHER" id="PTHR43685">
    <property type="entry name" value="GLYCOSYLTRANSFERASE"/>
    <property type="match status" value="1"/>
</dbReference>
<keyword evidence="2" id="KW-0808">Transferase</keyword>
<organism evidence="2">
    <name type="scientific">Vibrio parahaemolyticus</name>
    <dbReference type="NCBI Taxonomy" id="670"/>
    <lineage>
        <taxon>Bacteria</taxon>
        <taxon>Pseudomonadati</taxon>
        <taxon>Pseudomonadota</taxon>
        <taxon>Gammaproteobacteria</taxon>
        <taxon>Vibrionales</taxon>
        <taxon>Vibrionaceae</taxon>
        <taxon>Vibrio</taxon>
    </lineage>
</organism>
<dbReference type="EMBL" id="MT898401">
    <property type="protein sequence ID" value="QOS29484.1"/>
    <property type="molecule type" value="Genomic_DNA"/>
</dbReference>